<dbReference type="OMA" id="IHARRND"/>
<keyword evidence="2" id="KW-1133">Transmembrane helix</keyword>
<organism evidence="4 5">
    <name type="scientific">Micromonospora maris</name>
    <dbReference type="NCBI Taxonomy" id="1003110"/>
    <lineage>
        <taxon>Bacteria</taxon>
        <taxon>Bacillati</taxon>
        <taxon>Actinomycetota</taxon>
        <taxon>Actinomycetes</taxon>
        <taxon>Micromonosporales</taxon>
        <taxon>Micromonosporaceae</taxon>
        <taxon>Micromonospora</taxon>
    </lineage>
</organism>
<keyword evidence="2" id="KW-0812">Transmembrane</keyword>
<keyword evidence="2" id="KW-0472">Membrane</keyword>
<dbReference type="Gene3D" id="1.25.40.10">
    <property type="entry name" value="Tetratricopeptide repeat domain"/>
    <property type="match status" value="1"/>
</dbReference>
<gene>
    <name evidence="4" type="ORF">ADL17_03135</name>
</gene>
<dbReference type="AlphaFoldDB" id="A0A9X0LFA1"/>
<dbReference type="SMART" id="SM01043">
    <property type="entry name" value="BTAD"/>
    <property type="match status" value="1"/>
</dbReference>
<evidence type="ECO:0000313" key="5">
    <source>
        <dbReference type="Proteomes" id="UP000053246"/>
    </source>
</evidence>
<feature type="transmembrane region" description="Helical" evidence="2">
    <location>
        <begin position="7"/>
        <end position="33"/>
    </location>
</feature>
<feature type="transmembrane region" description="Helical" evidence="2">
    <location>
        <begin position="53"/>
        <end position="73"/>
    </location>
</feature>
<dbReference type="InterPro" id="IPR011990">
    <property type="entry name" value="TPR-like_helical_dom_sf"/>
</dbReference>
<accession>A0A9X0LFA1</accession>
<dbReference type="Gene3D" id="1.10.10.10">
    <property type="entry name" value="Winged helix-like DNA-binding domain superfamily/Winged helix DNA-binding domain"/>
    <property type="match status" value="1"/>
</dbReference>
<dbReference type="EMBL" id="LMWI01000001">
    <property type="protein sequence ID" value="KUJ48091.1"/>
    <property type="molecule type" value="Genomic_DNA"/>
</dbReference>
<proteinExistence type="predicted"/>
<evidence type="ECO:0000256" key="2">
    <source>
        <dbReference type="SAM" id="Phobius"/>
    </source>
</evidence>
<keyword evidence="5" id="KW-1185">Reference proteome</keyword>
<dbReference type="RefSeq" id="WP_013731324.1">
    <property type="nucleotide sequence ID" value="NZ_LMWI01000001.1"/>
</dbReference>
<reference evidence="4 5" key="1">
    <citation type="submission" date="2015-10" db="EMBL/GenBank/DDBJ databases">
        <authorList>
            <person name="Ju K.-S."/>
            <person name="Doroghazi J.R."/>
            <person name="Metcalf W.W."/>
        </authorList>
    </citation>
    <scope>NUCLEOTIDE SEQUENCE [LARGE SCALE GENOMIC DNA]</scope>
    <source>
        <strain evidence="4 5">NRRL B-24793</strain>
    </source>
</reference>
<protein>
    <recommendedName>
        <fullName evidence="3">Bacterial transcriptional activator domain-containing protein</fullName>
    </recommendedName>
</protein>
<sequence>MRWPRRLASALMVVVLLVGPPLLLVRLVGWPAIGGPRVAIWGWVRDPLTEQNLVLMVVVLAWALWAFVAYTVTVRTAVRLWAGVRWLRRLPLPTPWQATATGVAGAAALTIATPSTLTSGPDHPATEVGAGYIHDRDGVDQAASSDGVVVVGGWLPRAVADQVGVAVGLLWLRRRLAYRPRRASEDADDLAPLPATVAAIQAATTVRPDSPPPQPSAVVGVLPPGFPAAGVGLSGPGALAAARGLLVTVLLAALRQDSARLVITRRAAQVLLGPEAAFLRPGSGLWIADTVTHATTMVTAASQAAPSSPGGRSVLILDGPPPDTLVTEVATVVVLADWPQATTWHVAADGYTQALDAMASGPRVCVLDPVAAADLLTVTGHLNPIVRDARPQPVPQARIPRQPGPRHDGGEVGRRLRARVLGEPVLLCDGTPLLLRRTAARQALVFLAVHVDGVDSHVMAEALWPGLPAHRLTGRLYTTLSELRTAVRAATDLPLIDRTGDRYRLHPDHVDVDLWHLRAAAAHAASTLTDPATAWRAVIDAYTGDLAAGHSWPWLDAYRETARRLVLDAYTALADTEPDPRRALAHLQDGIRVDPYNADLHQRAVNILAGLGEHTAAADLAERYKRGLIAAGLNPDHVLQVALLHGRTT</sequence>
<dbReference type="InterPro" id="IPR005158">
    <property type="entry name" value="BTAD"/>
</dbReference>
<comment type="caution">
    <text evidence="4">The sequence shown here is derived from an EMBL/GenBank/DDBJ whole genome shotgun (WGS) entry which is preliminary data.</text>
</comment>
<evidence type="ECO:0000259" key="3">
    <source>
        <dbReference type="SMART" id="SM01043"/>
    </source>
</evidence>
<evidence type="ECO:0000313" key="4">
    <source>
        <dbReference type="EMBL" id="KUJ48091.1"/>
    </source>
</evidence>
<evidence type="ECO:0000256" key="1">
    <source>
        <dbReference type="SAM" id="MobiDB-lite"/>
    </source>
</evidence>
<dbReference type="InterPro" id="IPR036388">
    <property type="entry name" value="WH-like_DNA-bd_sf"/>
</dbReference>
<feature type="region of interest" description="Disordered" evidence="1">
    <location>
        <begin position="387"/>
        <end position="412"/>
    </location>
</feature>
<feature type="transmembrane region" description="Helical" evidence="2">
    <location>
        <begin position="94"/>
        <end position="112"/>
    </location>
</feature>
<dbReference type="InterPro" id="IPR051677">
    <property type="entry name" value="AfsR-DnrI-RedD_regulator"/>
</dbReference>
<dbReference type="PANTHER" id="PTHR35807">
    <property type="entry name" value="TRANSCRIPTIONAL REGULATOR REDD-RELATED"/>
    <property type="match status" value="1"/>
</dbReference>
<dbReference type="Proteomes" id="UP000053246">
    <property type="component" value="Unassembled WGS sequence"/>
</dbReference>
<feature type="domain" description="Bacterial transcriptional activator" evidence="3">
    <location>
        <begin position="512"/>
        <end position="644"/>
    </location>
</feature>
<name>A0A9X0LFA1_9ACTN</name>